<dbReference type="EMBL" id="CABMJJ010000007">
    <property type="protein sequence ID" value="VVC03339.1"/>
    <property type="molecule type" value="Genomic_DNA"/>
</dbReference>
<comment type="caution">
    <text evidence="3">The sequence shown here is derived from an EMBL/GenBank/DDBJ whole genome shotgun (WGS) entry which is preliminary data.</text>
</comment>
<sequence>MAVGGMGVAGNGQGRDFKGPTRSDGPPRIQVATVTDMQAAVRDYQEDKALRLRELAKGHDPKLFAQTYATVSAAGLFDDWVGRGYSSHMRITGHDSAVVNLINQALMLHRLRLGNSGRPIFGKNILEMSVGTGLVIDAILAGMTPDERRRIRFTGNDLSVGMQDEARTVLGERCNIQYTQQDIRAMTFERRKFQTAILSQTLPFITDPELLYIENTTGGERSEHRAAKLAVIKKVSQILKQYGIFLMIDEWPTVLTRRAADPVAPDIVERFGEIFRPITDRGTFRDRIMNNGPALPSMRFLAELKARIDKEHSMYLFIYFNDPDKVDHRDEKLSDTEPHRQLRDNAVERLIQAFKLIDMPFRDHHQPINGESATWAELAPMGEGPVYDSREAKIVDGVPQFPRNGKYNTVIIAEDMHVMDCKTRLRFVKEAVDNLNVGGTLLIVDEWSVPANRPHPVGKKQMRDEALELVRERLVFEGALRESIKEGYNSAMYGYAYRKRF</sequence>
<keyword evidence="3" id="KW-0808">Transferase</keyword>
<feature type="domain" description="Methyltransferase" evidence="2">
    <location>
        <begin position="125"/>
        <end position="210"/>
    </location>
</feature>
<feature type="region of interest" description="Disordered" evidence="1">
    <location>
        <begin position="1"/>
        <end position="28"/>
    </location>
</feature>
<protein>
    <submittedName>
        <fullName evidence="3">Methyltransferase domain protein</fullName>
    </submittedName>
</protein>
<accession>A0A5E4LPN8</accession>
<dbReference type="GO" id="GO:0008168">
    <property type="term" value="F:methyltransferase activity"/>
    <property type="evidence" value="ECO:0007669"/>
    <property type="project" value="UniProtKB-KW"/>
</dbReference>
<evidence type="ECO:0000313" key="3">
    <source>
        <dbReference type="EMBL" id="VVC03339.1"/>
    </source>
</evidence>
<dbReference type="Pfam" id="PF13649">
    <property type="entry name" value="Methyltransf_25"/>
    <property type="match status" value="1"/>
</dbReference>
<organism evidence="3 4">
    <name type="scientific">Candidatus Bilamarchaeum dharawalense</name>
    <dbReference type="NCBI Taxonomy" id="2885759"/>
    <lineage>
        <taxon>Archaea</taxon>
        <taxon>Candidatus Micrarchaeota</taxon>
        <taxon>Candidatus Micrarchaeia</taxon>
        <taxon>Candidatus Anstonellales</taxon>
        <taxon>Candidatus Bilamarchaeaceae</taxon>
        <taxon>Candidatus Bilamarchaeum</taxon>
    </lineage>
</organism>
<feature type="compositionally biased region" description="Gly residues" evidence="1">
    <location>
        <begin position="1"/>
        <end position="13"/>
    </location>
</feature>
<proteinExistence type="predicted"/>
<evidence type="ECO:0000313" key="4">
    <source>
        <dbReference type="Proteomes" id="UP000789941"/>
    </source>
</evidence>
<name>A0A5E4LPN8_9ARCH</name>
<reference evidence="3 4" key="1">
    <citation type="submission" date="2019-08" db="EMBL/GenBank/DDBJ databases">
        <authorList>
            <person name="Vazquez-Campos X."/>
        </authorList>
    </citation>
    <scope>NUCLEOTIDE SEQUENCE [LARGE SCALE GENOMIC DNA]</scope>
    <source>
        <strain evidence="3">LFW-283_2</strain>
    </source>
</reference>
<keyword evidence="3" id="KW-0489">Methyltransferase</keyword>
<evidence type="ECO:0000256" key="1">
    <source>
        <dbReference type="SAM" id="MobiDB-lite"/>
    </source>
</evidence>
<gene>
    <name evidence="3" type="ORF">LFW2832_00301</name>
</gene>
<dbReference type="InterPro" id="IPR041698">
    <property type="entry name" value="Methyltransf_25"/>
</dbReference>
<dbReference type="GO" id="GO:0032259">
    <property type="term" value="P:methylation"/>
    <property type="evidence" value="ECO:0007669"/>
    <property type="project" value="UniProtKB-KW"/>
</dbReference>
<dbReference type="Gene3D" id="3.40.50.150">
    <property type="entry name" value="Vaccinia Virus protein VP39"/>
    <property type="match status" value="1"/>
</dbReference>
<evidence type="ECO:0000259" key="2">
    <source>
        <dbReference type="Pfam" id="PF13649"/>
    </source>
</evidence>
<dbReference type="AlphaFoldDB" id="A0A5E4LPN8"/>
<dbReference type="InterPro" id="IPR029063">
    <property type="entry name" value="SAM-dependent_MTases_sf"/>
</dbReference>
<dbReference type="SUPFAM" id="SSF53335">
    <property type="entry name" value="S-adenosyl-L-methionine-dependent methyltransferases"/>
    <property type="match status" value="1"/>
</dbReference>
<dbReference type="Proteomes" id="UP000789941">
    <property type="component" value="Unassembled WGS sequence"/>
</dbReference>